<evidence type="ECO:0008006" key="7">
    <source>
        <dbReference type="Google" id="ProtNLM"/>
    </source>
</evidence>
<feature type="transmembrane region" description="Helical" evidence="2">
    <location>
        <begin position="257"/>
        <end position="276"/>
    </location>
</feature>
<gene>
    <name evidence="3" type="ORF">ABIC99_003855</name>
    <name evidence="4" type="ORF">EWH46_14160</name>
</gene>
<dbReference type="EMBL" id="CP035708">
    <property type="protein sequence ID" value="QEN01805.1"/>
    <property type="molecule type" value="Genomic_DNA"/>
</dbReference>
<keyword evidence="2" id="KW-0472">Membrane</keyword>
<keyword evidence="2" id="KW-1133">Transmembrane helix</keyword>
<feature type="transmembrane region" description="Helical" evidence="2">
    <location>
        <begin position="351"/>
        <end position="370"/>
    </location>
</feature>
<feature type="transmembrane region" description="Helical" evidence="2">
    <location>
        <begin position="212"/>
        <end position="228"/>
    </location>
</feature>
<feature type="transmembrane region" description="Helical" evidence="2">
    <location>
        <begin position="100"/>
        <end position="118"/>
    </location>
</feature>
<feature type="transmembrane region" description="Helical" evidence="2">
    <location>
        <begin position="390"/>
        <end position="408"/>
    </location>
</feature>
<protein>
    <recommendedName>
        <fullName evidence="7">O-antigen ligase domain-containing protein</fullName>
    </recommendedName>
</protein>
<dbReference type="RefSeq" id="WP_149504466.1">
    <property type="nucleotide sequence ID" value="NZ_CP035708.1"/>
</dbReference>
<dbReference type="Proteomes" id="UP000323522">
    <property type="component" value="Chromosome"/>
</dbReference>
<feature type="region of interest" description="Disordered" evidence="1">
    <location>
        <begin position="1"/>
        <end position="21"/>
    </location>
</feature>
<feature type="transmembrane region" description="Helical" evidence="2">
    <location>
        <begin position="30"/>
        <end position="63"/>
    </location>
</feature>
<evidence type="ECO:0000313" key="6">
    <source>
        <dbReference type="Proteomes" id="UP001549111"/>
    </source>
</evidence>
<dbReference type="KEGG" id="snn:EWH46_14160"/>
<keyword evidence="6" id="KW-1185">Reference proteome</keyword>
<feature type="transmembrane region" description="Helical" evidence="2">
    <location>
        <begin position="125"/>
        <end position="147"/>
    </location>
</feature>
<reference evidence="4 5" key="1">
    <citation type="submission" date="2019-02" db="EMBL/GenBank/DDBJ databases">
        <title>Complete Genome Sequence and Methylome Analysis of Sphaerotilus natans subsp. sulfidivorans D-507.</title>
        <authorList>
            <person name="Fomenkov A."/>
            <person name="Gridneva E."/>
            <person name="Smolyakov D."/>
            <person name="Dubinina G."/>
            <person name="Vincze T."/>
            <person name="Grabovich M."/>
            <person name="Roberts R.J."/>
        </authorList>
    </citation>
    <scope>NUCLEOTIDE SEQUENCE [LARGE SCALE GENOMIC DNA]</scope>
    <source>
        <strain evidence="4 5">D-507</strain>
    </source>
</reference>
<dbReference type="Proteomes" id="UP001549111">
    <property type="component" value="Unassembled WGS sequence"/>
</dbReference>
<dbReference type="EMBL" id="JBEPLS010000030">
    <property type="protein sequence ID" value="MET3606020.1"/>
    <property type="molecule type" value="Genomic_DNA"/>
</dbReference>
<organism evidence="4 5">
    <name type="scientific">Sphaerotilus sulfidivorans</name>
    <dbReference type="NCBI Taxonomy" id="639200"/>
    <lineage>
        <taxon>Bacteria</taxon>
        <taxon>Pseudomonadati</taxon>
        <taxon>Pseudomonadota</taxon>
        <taxon>Betaproteobacteria</taxon>
        <taxon>Burkholderiales</taxon>
        <taxon>Sphaerotilaceae</taxon>
        <taxon>Sphaerotilus</taxon>
    </lineage>
</organism>
<evidence type="ECO:0000256" key="2">
    <source>
        <dbReference type="SAM" id="Phobius"/>
    </source>
</evidence>
<name>A0A5C1Q1D2_9BURK</name>
<feature type="transmembrane region" description="Helical" evidence="2">
    <location>
        <begin position="234"/>
        <end position="252"/>
    </location>
</feature>
<accession>A0A5C1Q1D2</accession>
<evidence type="ECO:0000313" key="5">
    <source>
        <dbReference type="Proteomes" id="UP000323522"/>
    </source>
</evidence>
<evidence type="ECO:0000313" key="3">
    <source>
        <dbReference type="EMBL" id="MET3606020.1"/>
    </source>
</evidence>
<keyword evidence="2" id="KW-0812">Transmembrane</keyword>
<feature type="transmembrane region" description="Helical" evidence="2">
    <location>
        <begin position="185"/>
        <end position="205"/>
    </location>
</feature>
<evidence type="ECO:0000313" key="4">
    <source>
        <dbReference type="EMBL" id="QEN01805.1"/>
    </source>
</evidence>
<evidence type="ECO:0000256" key="1">
    <source>
        <dbReference type="SAM" id="MobiDB-lite"/>
    </source>
</evidence>
<proteinExistence type="predicted"/>
<reference evidence="3 6" key="2">
    <citation type="submission" date="2024-06" db="EMBL/GenBank/DDBJ databases">
        <title>Genomic Encyclopedia of Type Strains, Phase IV (KMG-IV): sequencing the most valuable type-strain genomes for metagenomic binning, comparative biology and taxonomic classification.</title>
        <authorList>
            <person name="Goeker M."/>
        </authorList>
    </citation>
    <scope>NUCLEOTIDE SEQUENCE [LARGE SCALE GENOMIC DNA]</scope>
    <source>
        <strain evidence="3 6">D-501</strain>
    </source>
</reference>
<feature type="transmembrane region" description="Helical" evidence="2">
    <location>
        <begin position="70"/>
        <end position="88"/>
    </location>
</feature>
<sequence length="445" mass="48278">MSNMVLTMSEPGPGPAPRRGAAVRRPHEGLAALSLFVGLSAANAMGGLLQLAFFGLCLGVLLLRRHRVPLALMGGVVLCGMIATLTSLRGEPGIAPLLRFVRPFVEGYLLAILLYHGCRIRTLKSLLAALAGYVLIELFCALAMAALPELRSALLEQWYGDDSYDGQAFQAALLFRGFGVSRHHLFGLPLALGIVGVLLLVGASLEARLSRRWLLTAAAAGCALLILPNARVGLVPLLICYALGVSLFFRFCYLRQILMLACLGVPLLLLLVRLYLGDAGEALIDWMLEGVMQFIDPSQAADVTTVSDLGSMVILPAEPLAWLIGDGRICQPGEGCYSDIGWIRLLQEGGLLLAVPVALLYLGVILQIHAGLRRLGMNRPVRRVRSSRDLLLWVLLLTFVLATIKGEAYAPNDYSRLLMLLAVLVHQRPRRRRRARPLSSIPSTT</sequence>
<dbReference type="AlphaFoldDB" id="A0A5C1Q1D2"/>